<evidence type="ECO:0000256" key="1">
    <source>
        <dbReference type="SAM" id="Phobius"/>
    </source>
</evidence>
<keyword evidence="1" id="KW-0812">Transmembrane</keyword>
<evidence type="ECO:0000313" key="2">
    <source>
        <dbReference type="EMBL" id="KAK3321952.1"/>
    </source>
</evidence>
<dbReference type="PANTHER" id="PTHR28029:SF1">
    <property type="entry name" value="PROTEIN ILM1"/>
    <property type="match status" value="1"/>
</dbReference>
<feature type="transmembrane region" description="Helical" evidence="1">
    <location>
        <begin position="56"/>
        <end position="75"/>
    </location>
</feature>
<comment type="caution">
    <text evidence="2">The sequence shown here is derived from an EMBL/GenBank/DDBJ whole genome shotgun (WGS) entry which is preliminary data.</text>
</comment>
<feature type="transmembrane region" description="Helical" evidence="1">
    <location>
        <begin position="96"/>
        <end position="117"/>
    </location>
</feature>
<dbReference type="Proteomes" id="UP001283341">
    <property type="component" value="Unassembled WGS sequence"/>
</dbReference>
<dbReference type="PANTHER" id="PTHR28029">
    <property type="entry name" value="PROTEIN ILM1"/>
    <property type="match status" value="1"/>
</dbReference>
<reference evidence="2" key="2">
    <citation type="submission" date="2023-06" db="EMBL/GenBank/DDBJ databases">
        <authorList>
            <consortium name="Lawrence Berkeley National Laboratory"/>
            <person name="Haridas S."/>
            <person name="Hensen N."/>
            <person name="Bonometti L."/>
            <person name="Westerberg I."/>
            <person name="Brannstrom I.O."/>
            <person name="Guillou S."/>
            <person name="Cros-Aarteil S."/>
            <person name="Calhoun S."/>
            <person name="Kuo A."/>
            <person name="Mondo S."/>
            <person name="Pangilinan J."/>
            <person name="Riley R."/>
            <person name="Labutti K."/>
            <person name="Andreopoulos B."/>
            <person name="Lipzen A."/>
            <person name="Chen C."/>
            <person name="Yanf M."/>
            <person name="Daum C."/>
            <person name="Ng V."/>
            <person name="Clum A."/>
            <person name="Steindorff A."/>
            <person name="Ohm R."/>
            <person name="Martin F."/>
            <person name="Silar P."/>
            <person name="Natvig D."/>
            <person name="Lalanne C."/>
            <person name="Gautier V."/>
            <person name="Ament-Velasquez S.L."/>
            <person name="Kruys A."/>
            <person name="Hutchinson M.I."/>
            <person name="Powell A.J."/>
            <person name="Barry K."/>
            <person name="Miller A.N."/>
            <person name="Grigoriev I.V."/>
            <person name="Debuchy R."/>
            <person name="Gladieux P."/>
            <person name="Thoren M.H."/>
            <person name="Johannesson H."/>
        </authorList>
    </citation>
    <scope>NUCLEOTIDE SEQUENCE</scope>
    <source>
        <strain evidence="2">CBS 118394</strain>
    </source>
</reference>
<sequence length="195" mass="22039">MALISCKTILTSLCLFHITLGYFFLTSPSSIADQAMVYLLGESMGLPHVRSFETQSPANAFLGIILAIFGVSDLVTLSRDEFDVIEHWGIQAPLRLLITFFLTLYTFFFSASSPLYASKERMMAHPSAHHANPNYVPAGWGGDALKNRVFFTFMFVETVSWLWVWVTLQEERRDVLLRRQASAAARARRRSSAHL</sequence>
<dbReference type="AlphaFoldDB" id="A0AAE0IBA7"/>
<dbReference type="InterPro" id="IPR018815">
    <property type="entry name" value="Incr_loss_mito_DNA_1"/>
</dbReference>
<keyword evidence="1" id="KW-0472">Membrane</keyword>
<keyword evidence="3" id="KW-1185">Reference proteome</keyword>
<dbReference type="EMBL" id="JAUEDM010000003">
    <property type="protein sequence ID" value="KAK3321952.1"/>
    <property type="molecule type" value="Genomic_DNA"/>
</dbReference>
<protein>
    <submittedName>
        <fullName evidence="2">Increased loss of mitochondrial DNA protein 1</fullName>
    </submittedName>
</protein>
<proteinExistence type="predicted"/>
<name>A0AAE0IBA7_9PEZI</name>
<dbReference type="Pfam" id="PF10311">
    <property type="entry name" value="Ilm1"/>
    <property type="match status" value="1"/>
</dbReference>
<evidence type="ECO:0000313" key="3">
    <source>
        <dbReference type="Proteomes" id="UP001283341"/>
    </source>
</evidence>
<feature type="transmembrane region" description="Helical" evidence="1">
    <location>
        <begin position="149"/>
        <end position="168"/>
    </location>
</feature>
<reference evidence="2" key="1">
    <citation type="journal article" date="2023" name="Mol. Phylogenet. Evol.">
        <title>Genome-scale phylogeny and comparative genomics of the fungal order Sordariales.</title>
        <authorList>
            <person name="Hensen N."/>
            <person name="Bonometti L."/>
            <person name="Westerberg I."/>
            <person name="Brannstrom I.O."/>
            <person name="Guillou S."/>
            <person name="Cros-Aarteil S."/>
            <person name="Calhoun S."/>
            <person name="Haridas S."/>
            <person name="Kuo A."/>
            <person name="Mondo S."/>
            <person name="Pangilinan J."/>
            <person name="Riley R."/>
            <person name="LaButti K."/>
            <person name="Andreopoulos B."/>
            <person name="Lipzen A."/>
            <person name="Chen C."/>
            <person name="Yan M."/>
            <person name="Daum C."/>
            <person name="Ng V."/>
            <person name="Clum A."/>
            <person name="Steindorff A."/>
            <person name="Ohm R.A."/>
            <person name="Martin F."/>
            <person name="Silar P."/>
            <person name="Natvig D.O."/>
            <person name="Lalanne C."/>
            <person name="Gautier V."/>
            <person name="Ament-Velasquez S.L."/>
            <person name="Kruys A."/>
            <person name="Hutchinson M.I."/>
            <person name="Powell A.J."/>
            <person name="Barry K."/>
            <person name="Miller A.N."/>
            <person name="Grigoriev I.V."/>
            <person name="Debuchy R."/>
            <person name="Gladieux P."/>
            <person name="Hiltunen Thoren M."/>
            <person name="Johannesson H."/>
        </authorList>
    </citation>
    <scope>NUCLEOTIDE SEQUENCE</scope>
    <source>
        <strain evidence="2">CBS 118394</strain>
    </source>
</reference>
<keyword evidence="1" id="KW-1133">Transmembrane helix</keyword>
<accession>A0AAE0IBA7</accession>
<organism evidence="2 3">
    <name type="scientific">Apodospora peruviana</name>
    <dbReference type="NCBI Taxonomy" id="516989"/>
    <lineage>
        <taxon>Eukaryota</taxon>
        <taxon>Fungi</taxon>
        <taxon>Dikarya</taxon>
        <taxon>Ascomycota</taxon>
        <taxon>Pezizomycotina</taxon>
        <taxon>Sordariomycetes</taxon>
        <taxon>Sordariomycetidae</taxon>
        <taxon>Sordariales</taxon>
        <taxon>Lasiosphaeriaceae</taxon>
        <taxon>Apodospora</taxon>
    </lineage>
</organism>
<gene>
    <name evidence="2" type="ORF">B0H66DRAFT_184697</name>
</gene>